<sequence length="187" mass="21190">MDAFPYVWNAPLNQIAEGLDSLADGCIPPIHGMHILAKLPWTSGLVVAFPTYDLNNLVRNAFKGVAFLDGHWWQESSPGKVNGLNQGAVKDFPPCQPFVRRRIRKEVVSTSFKSIALLICPFDYFVSCRIPIESGHLAKAEEWLSHRSWKEEELTHPRISLPANRWSIWASARKKTGLREELSLRGR</sequence>
<protein>
    <submittedName>
        <fullName evidence="1">Uncharacterized protein</fullName>
    </submittedName>
</protein>
<dbReference type="EMBL" id="VOIH02000006">
    <property type="protein sequence ID" value="KAF3443192.1"/>
    <property type="molecule type" value="Genomic_DNA"/>
</dbReference>
<dbReference type="Proteomes" id="UP000796880">
    <property type="component" value="Unassembled WGS sequence"/>
</dbReference>
<proteinExistence type="predicted"/>
<comment type="caution">
    <text evidence="1">The sequence shown here is derived from an EMBL/GenBank/DDBJ whole genome shotgun (WGS) entry which is preliminary data.</text>
</comment>
<gene>
    <name evidence="1" type="ORF">FNV43_RR12873</name>
</gene>
<keyword evidence="2" id="KW-1185">Reference proteome</keyword>
<name>A0A8K0GZZ7_9ROSA</name>
<evidence type="ECO:0000313" key="2">
    <source>
        <dbReference type="Proteomes" id="UP000796880"/>
    </source>
</evidence>
<reference evidence="1" key="1">
    <citation type="submission" date="2020-03" db="EMBL/GenBank/DDBJ databases">
        <title>A high-quality chromosome-level genome assembly of a woody plant with both climbing and erect habits, Rhamnella rubrinervis.</title>
        <authorList>
            <person name="Lu Z."/>
            <person name="Yang Y."/>
            <person name="Zhu X."/>
            <person name="Sun Y."/>
        </authorList>
    </citation>
    <scope>NUCLEOTIDE SEQUENCE</scope>
    <source>
        <strain evidence="1">BYM</strain>
        <tissue evidence="1">Leaf</tissue>
    </source>
</reference>
<evidence type="ECO:0000313" key="1">
    <source>
        <dbReference type="EMBL" id="KAF3443192.1"/>
    </source>
</evidence>
<dbReference type="AlphaFoldDB" id="A0A8K0GZZ7"/>
<organism evidence="1 2">
    <name type="scientific">Rhamnella rubrinervis</name>
    <dbReference type="NCBI Taxonomy" id="2594499"/>
    <lineage>
        <taxon>Eukaryota</taxon>
        <taxon>Viridiplantae</taxon>
        <taxon>Streptophyta</taxon>
        <taxon>Embryophyta</taxon>
        <taxon>Tracheophyta</taxon>
        <taxon>Spermatophyta</taxon>
        <taxon>Magnoliopsida</taxon>
        <taxon>eudicotyledons</taxon>
        <taxon>Gunneridae</taxon>
        <taxon>Pentapetalae</taxon>
        <taxon>rosids</taxon>
        <taxon>fabids</taxon>
        <taxon>Rosales</taxon>
        <taxon>Rhamnaceae</taxon>
        <taxon>rhamnoid group</taxon>
        <taxon>Rhamneae</taxon>
        <taxon>Rhamnella</taxon>
    </lineage>
</organism>
<accession>A0A8K0GZZ7</accession>